<dbReference type="RefSeq" id="WP_189362022.1">
    <property type="nucleotide sequence ID" value="NZ_MCIF01000002.1"/>
</dbReference>
<dbReference type="SUPFAM" id="SSF53067">
    <property type="entry name" value="Actin-like ATPase domain"/>
    <property type="match status" value="1"/>
</dbReference>
<organism evidence="2 3">
    <name type="scientific">Thermogemmatispora tikiterensis</name>
    <dbReference type="NCBI Taxonomy" id="1825093"/>
    <lineage>
        <taxon>Bacteria</taxon>
        <taxon>Bacillati</taxon>
        <taxon>Chloroflexota</taxon>
        <taxon>Ktedonobacteria</taxon>
        <taxon>Thermogemmatisporales</taxon>
        <taxon>Thermogemmatisporaceae</taxon>
        <taxon>Thermogemmatispora</taxon>
    </lineage>
</organism>
<keyword evidence="3" id="KW-1185">Reference proteome</keyword>
<sequence>MAFALRRRAAARRRQGVNEAMYLGIDIGEETLRGAYFQQKEVVLTPSVAVPASYEELLEALVQQVQEVSRLGEAIRRVGVGIPGNCTERRVIWVPSLPYLNGRDLADDLRARLGVSVMLASDAQLALLGEVWRGAARDRQSAALMSVGVGVSGALMLGGRIVHGAHGSAGALGWLVLDRQPALDSEHGYLDRYASLSMLASQGRLLDPPLSPEEIIARAREGQAACVKLVNDCAAMLSIALAGLASVFDPEVLIFGGALTGAFDLFAPVLREGLQRYGSPSVRQTPLVASQLGSDAPVYGALRAAMLLQSMWV</sequence>
<comment type="similarity">
    <text evidence="1">Belongs to the ROK (NagC/XylR) family.</text>
</comment>
<comment type="caution">
    <text evidence="2">The sequence shown here is derived from an EMBL/GenBank/DDBJ whole genome shotgun (WGS) entry which is preliminary data.</text>
</comment>
<dbReference type="Gene3D" id="3.30.420.40">
    <property type="match status" value="2"/>
</dbReference>
<proteinExistence type="inferred from homology"/>
<gene>
    <name evidence="2" type="ORF">A4R35_18495</name>
</gene>
<name>A0A328VPC8_9CHLR</name>
<evidence type="ECO:0000313" key="2">
    <source>
        <dbReference type="EMBL" id="RAQ97533.1"/>
    </source>
</evidence>
<dbReference type="PANTHER" id="PTHR18964:SF149">
    <property type="entry name" value="BIFUNCTIONAL UDP-N-ACETYLGLUCOSAMINE 2-EPIMERASE_N-ACETYLMANNOSAMINE KINASE"/>
    <property type="match status" value="1"/>
</dbReference>
<dbReference type="InterPro" id="IPR043129">
    <property type="entry name" value="ATPase_NBD"/>
</dbReference>
<protein>
    <recommendedName>
        <fullName evidence="4">Sugar kinase</fullName>
    </recommendedName>
</protein>
<dbReference type="EMBL" id="MCIF01000002">
    <property type="protein sequence ID" value="RAQ97533.1"/>
    <property type="molecule type" value="Genomic_DNA"/>
</dbReference>
<evidence type="ECO:0008006" key="4">
    <source>
        <dbReference type="Google" id="ProtNLM"/>
    </source>
</evidence>
<dbReference type="InterPro" id="IPR000600">
    <property type="entry name" value="ROK"/>
</dbReference>
<dbReference type="PANTHER" id="PTHR18964">
    <property type="entry name" value="ROK (REPRESSOR, ORF, KINASE) FAMILY"/>
    <property type="match status" value="1"/>
</dbReference>
<accession>A0A328VPC8</accession>
<evidence type="ECO:0000313" key="3">
    <source>
        <dbReference type="Proteomes" id="UP000248706"/>
    </source>
</evidence>
<dbReference type="Pfam" id="PF00480">
    <property type="entry name" value="ROK"/>
    <property type="match status" value="1"/>
</dbReference>
<evidence type="ECO:0000256" key="1">
    <source>
        <dbReference type="ARBA" id="ARBA00006479"/>
    </source>
</evidence>
<reference evidence="2 3" key="1">
    <citation type="submission" date="2016-08" db="EMBL/GenBank/DDBJ databases">
        <title>Analysis of Carbohydrate Active Enzymes in Thermogemmatispora T81 Reveals Carbohydrate Degradation Ability.</title>
        <authorList>
            <person name="Tomazini A."/>
            <person name="Lal S."/>
            <person name="Stott M."/>
            <person name="Henrissat B."/>
            <person name="Polikarpov I."/>
            <person name="Sparling R."/>
            <person name="Levin D.B."/>
        </authorList>
    </citation>
    <scope>NUCLEOTIDE SEQUENCE [LARGE SCALE GENOMIC DNA]</scope>
    <source>
        <strain evidence="2 3">T81</strain>
    </source>
</reference>
<dbReference type="AlphaFoldDB" id="A0A328VPC8"/>
<dbReference type="Proteomes" id="UP000248706">
    <property type="component" value="Unassembled WGS sequence"/>
</dbReference>